<dbReference type="PANTHER" id="PTHR11941:SF54">
    <property type="entry name" value="ENOYL-COA HYDRATASE, MITOCHONDRIAL"/>
    <property type="match status" value="1"/>
</dbReference>
<name>A0ABD4Z442_9BURK</name>
<dbReference type="InterPro" id="IPR001753">
    <property type="entry name" value="Enoyl-CoA_hydra/iso"/>
</dbReference>
<dbReference type="PANTHER" id="PTHR11941">
    <property type="entry name" value="ENOYL-COA HYDRATASE-RELATED"/>
    <property type="match status" value="1"/>
</dbReference>
<dbReference type="InterPro" id="IPR018376">
    <property type="entry name" value="Enoyl-CoA_hyd/isom_CS"/>
</dbReference>
<dbReference type="Gene3D" id="1.10.12.10">
    <property type="entry name" value="Lyase 2-enoyl-coa Hydratase, Chain A, domain 2"/>
    <property type="match status" value="1"/>
</dbReference>
<evidence type="ECO:0000256" key="2">
    <source>
        <dbReference type="ARBA" id="ARBA00023239"/>
    </source>
</evidence>
<dbReference type="Pfam" id="PF00378">
    <property type="entry name" value="ECH_1"/>
    <property type="match status" value="1"/>
</dbReference>
<dbReference type="Gene3D" id="3.90.226.10">
    <property type="entry name" value="2-enoyl-CoA Hydratase, Chain A, domain 1"/>
    <property type="match status" value="1"/>
</dbReference>
<dbReference type="CDD" id="cd06558">
    <property type="entry name" value="crotonase-like"/>
    <property type="match status" value="1"/>
</dbReference>
<comment type="caution">
    <text evidence="5">The sequence shown here is derived from an EMBL/GenBank/DDBJ whole genome shotgun (WGS) entry which is preliminary data.</text>
</comment>
<protein>
    <submittedName>
        <fullName evidence="5">Enoyl-CoA hydratase-related protein</fullName>
    </submittedName>
</protein>
<feature type="compositionally biased region" description="Basic and acidic residues" evidence="4">
    <location>
        <begin position="241"/>
        <end position="258"/>
    </location>
</feature>
<dbReference type="InterPro" id="IPR029045">
    <property type="entry name" value="ClpP/crotonase-like_dom_sf"/>
</dbReference>
<dbReference type="InterPro" id="IPR014748">
    <property type="entry name" value="Enoyl-CoA_hydra_C"/>
</dbReference>
<dbReference type="AlphaFoldDB" id="A0ABD4Z442"/>
<dbReference type="Proteomes" id="UP001158644">
    <property type="component" value="Unassembled WGS sequence"/>
</dbReference>
<proteinExistence type="inferred from homology"/>
<sequence>MSQITQKEFCTVERDGHLTIVTINRPDVMNSTHFEADQELHEVWNDFATDDDQWVGIITGAGDKAFSTGNDLKMHAQRGVREFPPTGFAGLTTRFDLDKPVIAAVNGIAMGGGFELALACDLVIAAENAFFALSEPRVGLAALAGGVQYLPRAIGLPRAMGILLTGRRVPAAEAFDLGFVTALAPAGGAMVEARKWADQMLECAPLSLRATKEVARKTMLGDDFESKLMAAREFPAAKRLRSSEDYKEGPRAFAEKRKPQWKNR</sequence>
<keyword evidence="2" id="KW-0456">Lyase</keyword>
<evidence type="ECO:0000256" key="4">
    <source>
        <dbReference type="SAM" id="MobiDB-lite"/>
    </source>
</evidence>
<dbReference type="EMBL" id="JAOBZK010000106">
    <property type="protein sequence ID" value="MDH1182136.1"/>
    <property type="molecule type" value="Genomic_DNA"/>
</dbReference>
<comment type="similarity">
    <text evidence="1 3">Belongs to the enoyl-CoA hydratase/isomerase family.</text>
</comment>
<organism evidence="5 6">
    <name type="scientific">Achromobacter mucicolens</name>
    <dbReference type="NCBI Taxonomy" id="1389922"/>
    <lineage>
        <taxon>Bacteria</taxon>
        <taxon>Pseudomonadati</taxon>
        <taxon>Pseudomonadota</taxon>
        <taxon>Betaproteobacteria</taxon>
        <taxon>Burkholderiales</taxon>
        <taxon>Alcaligenaceae</taxon>
        <taxon>Achromobacter</taxon>
    </lineage>
</organism>
<dbReference type="PROSITE" id="PS00166">
    <property type="entry name" value="ENOYL_COA_HYDRATASE"/>
    <property type="match status" value="1"/>
</dbReference>
<reference evidence="5 6" key="1">
    <citation type="submission" date="2022-09" db="EMBL/GenBank/DDBJ databases">
        <title>Intensive care unit water sources are persistently colonized with multi-drug resistant bacteria and are the site of extensive horizontal gene transfer of antibiotic resistance genes.</title>
        <authorList>
            <person name="Diorio-Toth L."/>
        </authorList>
    </citation>
    <scope>NUCLEOTIDE SEQUENCE [LARGE SCALE GENOMIC DNA]</scope>
    <source>
        <strain evidence="5 6">GD03967</strain>
    </source>
</reference>
<dbReference type="RefSeq" id="WP_003060813.1">
    <property type="nucleotide sequence ID" value="NZ_JAOBZK010000106.1"/>
</dbReference>
<feature type="region of interest" description="Disordered" evidence="4">
    <location>
        <begin position="238"/>
        <end position="264"/>
    </location>
</feature>
<evidence type="ECO:0000256" key="1">
    <source>
        <dbReference type="ARBA" id="ARBA00005254"/>
    </source>
</evidence>
<dbReference type="GO" id="GO:0016829">
    <property type="term" value="F:lyase activity"/>
    <property type="evidence" value="ECO:0007669"/>
    <property type="project" value="UniProtKB-KW"/>
</dbReference>
<evidence type="ECO:0000313" key="6">
    <source>
        <dbReference type="Proteomes" id="UP001158644"/>
    </source>
</evidence>
<dbReference type="SUPFAM" id="SSF52096">
    <property type="entry name" value="ClpP/crotonase"/>
    <property type="match status" value="1"/>
</dbReference>
<evidence type="ECO:0000256" key="3">
    <source>
        <dbReference type="RuleBase" id="RU003707"/>
    </source>
</evidence>
<accession>A0ABD4Z442</accession>
<evidence type="ECO:0000313" key="5">
    <source>
        <dbReference type="EMBL" id="MDH1182136.1"/>
    </source>
</evidence>
<gene>
    <name evidence="5" type="ORF">N5C72_29015</name>
</gene>